<dbReference type="InterPro" id="IPR014284">
    <property type="entry name" value="RNA_pol_sigma-70_dom"/>
</dbReference>
<name>A0A0X1KP32_9THEM</name>
<feature type="domain" description="RNA polymerase sigma-70 region 2" evidence="6">
    <location>
        <begin position="10"/>
        <end position="81"/>
    </location>
</feature>
<dbReference type="PATRIC" id="fig|1123384.7.peg.161"/>
<dbReference type="STRING" id="1123384.AJ81_00820"/>
<dbReference type="GO" id="GO:0003677">
    <property type="term" value="F:DNA binding"/>
    <property type="evidence" value="ECO:0007669"/>
    <property type="project" value="UniProtKB-KW"/>
</dbReference>
<dbReference type="InterPro" id="IPR013324">
    <property type="entry name" value="RNA_pol_sigma_r3/r4-like"/>
</dbReference>
<dbReference type="InterPro" id="IPR000943">
    <property type="entry name" value="RNA_pol_sigma70"/>
</dbReference>
<keyword evidence="1" id="KW-0805">Transcription regulation</keyword>
<proteinExistence type="predicted"/>
<dbReference type="Proteomes" id="UP000077469">
    <property type="component" value="Chromosome"/>
</dbReference>
<dbReference type="CDD" id="cd06171">
    <property type="entry name" value="Sigma70_r4"/>
    <property type="match status" value="1"/>
</dbReference>
<dbReference type="GO" id="GO:0003899">
    <property type="term" value="F:DNA-directed RNA polymerase activity"/>
    <property type="evidence" value="ECO:0007669"/>
    <property type="project" value="InterPro"/>
</dbReference>
<dbReference type="GO" id="GO:0006352">
    <property type="term" value="P:DNA-templated transcription initiation"/>
    <property type="evidence" value="ECO:0007669"/>
    <property type="project" value="InterPro"/>
</dbReference>
<organism evidence="8 9">
    <name type="scientific">Pseudothermotoga hypogea DSM 11164 = NBRC 106472</name>
    <dbReference type="NCBI Taxonomy" id="1123384"/>
    <lineage>
        <taxon>Bacteria</taxon>
        <taxon>Thermotogati</taxon>
        <taxon>Thermotogota</taxon>
        <taxon>Thermotogae</taxon>
        <taxon>Thermotogales</taxon>
        <taxon>Thermotogaceae</taxon>
        <taxon>Pseudothermotoga</taxon>
    </lineage>
</organism>
<evidence type="ECO:0000256" key="3">
    <source>
        <dbReference type="ARBA" id="ARBA00023125"/>
    </source>
</evidence>
<accession>A0A0X1KP32</accession>
<dbReference type="Gene3D" id="1.10.1740.10">
    <property type="match status" value="1"/>
</dbReference>
<dbReference type="Gene3D" id="1.20.140.160">
    <property type="match status" value="1"/>
</dbReference>
<dbReference type="EMBL" id="CP007141">
    <property type="protein sequence ID" value="AJC72974.1"/>
    <property type="molecule type" value="Genomic_DNA"/>
</dbReference>
<keyword evidence="4" id="KW-0804">Transcription</keyword>
<evidence type="ECO:0000256" key="4">
    <source>
        <dbReference type="ARBA" id="ARBA00023163"/>
    </source>
</evidence>
<evidence type="ECO:0000259" key="6">
    <source>
        <dbReference type="Pfam" id="PF04542"/>
    </source>
</evidence>
<sequence length="236" mass="27574">MYDMDEEQIVKELLPTVKRIANDLVQHLPKNVEVEDLIQEGVLALISAVRRYDPRRGVNLKTFLIKRIKGAMYDYLRNIDWMPRNLRKNIKEVEKAIYELESKLGRHPTNEEISLYTNLSNEEVMRAKNEMVRKQFLRLDEYLYDTYDSYGLDVEDSMEPLQVAYREILLEQVTEAIKQLSEREQLVLSLRFEQELSLKEIGLILGVSESRVSQILSSALIKIKKHVLGEEDGKSS</sequence>
<keyword evidence="9" id="KW-1185">Reference proteome</keyword>
<dbReference type="Pfam" id="PF04539">
    <property type="entry name" value="Sigma70_r3"/>
    <property type="match status" value="1"/>
</dbReference>
<keyword evidence="2" id="KW-0731">Sigma factor</keyword>
<dbReference type="KEGG" id="phy:AJ81_00820"/>
<evidence type="ECO:0000313" key="8">
    <source>
        <dbReference type="EMBL" id="AJC72974.1"/>
    </source>
</evidence>
<dbReference type="PaxDb" id="1123384-AJ81_00820"/>
<gene>
    <name evidence="8" type="ORF">AJ81_00820</name>
</gene>
<dbReference type="PANTHER" id="PTHR30385:SF7">
    <property type="entry name" value="RNA POLYMERASE SIGMA FACTOR FLIA"/>
    <property type="match status" value="1"/>
</dbReference>
<evidence type="ECO:0000256" key="2">
    <source>
        <dbReference type="ARBA" id="ARBA00023082"/>
    </source>
</evidence>
<feature type="domain" description="RNA polymerase sigma-70 region 4" evidence="7">
    <location>
        <begin position="176"/>
        <end position="225"/>
    </location>
</feature>
<dbReference type="GO" id="GO:0016987">
    <property type="term" value="F:sigma factor activity"/>
    <property type="evidence" value="ECO:0007669"/>
    <property type="project" value="UniProtKB-KW"/>
</dbReference>
<dbReference type="AlphaFoldDB" id="A0A0X1KP32"/>
<reference evidence="8 9" key="1">
    <citation type="submission" date="2014-01" db="EMBL/GenBank/DDBJ databases">
        <title>Genome sequencing of Thermotog hypogea.</title>
        <authorList>
            <person name="Zhang X."/>
            <person name="Alvare G."/>
            <person name="Fristensky B."/>
            <person name="Chen L."/>
            <person name="Suen T."/>
            <person name="Chen Q."/>
            <person name="Ma K."/>
        </authorList>
    </citation>
    <scope>NUCLEOTIDE SEQUENCE [LARGE SCALE GENOMIC DNA]</scope>
    <source>
        <strain evidence="8 9">DSM 11164</strain>
    </source>
</reference>
<dbReference type="InterPro" id="IPR013325">
    <property type="entry name" value="RNA_pol_sigma_r2"/>
</dbReference>
<dbReference type="Pfam" id="PF04542">
    <property type="entry name" value="Sigma70_r2"/>
    <property type="match status" value="1"/>
</dbReference>
<keyword evidence="3" id="KW-0238">DNA-binding</keyword>
<evidence type="ECO:0000259" key="5">
    <source>
        <dbReference type="Pfam" id="PF04539"/>
    </source>
</evidence>
<evidence type="ECO:0000259" key="7">
    <source>
        <dbReference type="Pfam" id="PF04545"/>
    </source>
</evidence>
<dbReference type="InterPro" id="IPR007627">
    <property type="entry name" value="RNA_pol_sigma70_r2"/>
</dbReference>
<dbReference type="NCBIfam" id="TIGR02937">
    <property type="entry name" value="sigma70-ECF"/>
    <property type="match status" value="1"/>
</dbReference>
<dbReference type="SUPFAM" id="SSF88659">
    <property type="entry name" value="Sigma3 and sigma4 domains of RNA polymerase sigma factors"/>
    <property type="match status" value="2"/>
</dbReference>
<dbReference type="NCBIfam" id="TIGR02479">
    <property type="entry name" value="FliA_WhiG"/>
    <property type="match status" value="1"/>
</dbReference>
<dbReference type="PIRSF" id="PIRSF000770">
    <property type="entry name" value="RNA_pol_sigma-SigE/K"/>
    <property type="match status" value="1"/>
</dbReference>
<dbReference type="InterPro" id="IPR007624">
    <property type="entry name" value="RNA_pol_sigma70_r3"/>
</dbReference>
<dbReference type="NCBIfam" id="NF005413">
    <property type="entry name" value="PRK06986.1"/>
    <property type="match status" value="1"/>
</dbReference>
<evidence type="ECO:0000256" key="1">
    <source>
        <dbReference type="ARBA" id="ARBA00023015"/>
    </source>
</evidence>
<evidence type="ECO:0000313" key="9">
    <source>
        <dbReference type="Proteomes" id="UP000077469"/>
    </source>
</evidence>
<dbReference type="SUPFAM" id="SSF88946">
    <property type="entry name" value="Sigma2 domain of RNA polymerase sigma factors"/>
    <property type="match status" value="1"/>
</dbReference>
<dbReference type="InterPro" id="IPR007630">
    <property type="entry name" value="RNA_pol_sigma70_r4"/>
</dbReference>
<feature type="domain" description="RNA polymerase sigma-70 region 3" evidence="5">
    <location>
        <begin position="89"/>
        <end position="128"/>
    </location>
</feature>
<dbReference type="PANTHER" id="PTHR30385">
    <property type="entry name" value="SIGMA FACTOR F FLAGELLAR"/>
    <property type="match status" value="1"/>
</dbReference>
<dbReference type="InterPro" id="IPR012845">
    <property type="entry name" value="RNA_pol_sigma_FliA_WhiG"/>
</dbReference>
<protein>
    <submittedName>
        <fullName evidence="8">RNA polymerase subunit sigma-28</fullName>
    </submittedName>
</protein>
<dbReference type="Pfam" id="PF04545">
    <property type="entry name" value="Sigma70_r4"/>
    <property type="match status" value="1"/>
</dbReference>
<dbReference type="PRINTS" id="PR00046">
    <property type="entry name" value="SIGMA70FCT"/>
</dbReference>